<dbReference type="OrthoDB" id="8068363at2759"/>
<keyword evidence="4" id="KW-1185">Reference proteome</keyword>
<dbReference type="PANTHER" id="PTHR34482:SF36">
    <property type="entry name" value="RETROTRANSPOSON GAG DOMAIN-CONTAINING PROTEIN"/>
    <property type="match status" value="1"/>
</dbReference>
<sequence length="227" mass="24693">REREFDNLKQGNFKVAEYARQFSSLLAYVPHVSSQERTKRKKFIKGLRPDLFQLVLAGAPSTYAEAVNRAVDIKESLLDAPMQVPMAVGRGYLPAPEGTYSSQSPHTSQQSNHQRFRPRGKHFKKKSNSSSSGSVSSSGSGSGGVSCGQCGGKHMTSQYQRVQGTCHNYGQPGQFLRVCPLFRGQSLVPSHQGSAGGSSQRPQPPAPTQRSGFQPREPSRFGGPSRP</sequence>
<evidence type="ECO:0000313" key="3">
    <source>
        <dbReference type="EMBL" id="KZV33573.1"/>
    </source>
</evidence>
<reference evidence="3 4" key="1">
    <citation type="journal article" date="2015" name="Proc. Natl. Acad. Sci. U.S.A.">
        <title>The resurrection genome of Boea hygrometrica: A blueprint for survival of dehydration.</title>
        <authorList>
            <person name="Xiao L."/>
            <person name="Yang G."/>
            <person name="Zhang L."/>
            <person name="Yang X."/>
            <person name="Zhao S."/>
            <person name="Ji Z."/>
            <person name="Zhou Q."/>
            <person name="Hu M."/>
            <person name="Wang Y."/>
            <person name="Chen M."/>
            <person name="Xu Y."/>
            <person name="Jin H."/>
            <person name="Xiao X."/>
            <person name="Hu G."/>
            <person name="Bao F."/>
            <person name="Hu Y."/>
            <person name="Wan P."/>
            <person name="Li L."/>
            <person name="Deng X."/>
            <person name="Kuang T."/>
            <person name="Xiang C."/>
            <person name="Zhu J.K."/>
            <person name="Oliver M.J."/>
            <person name="He Y."/>
        </authorList>
    </citation>
    <scope>NUCLEOTIDE SEQUENCE [LARGE SCALE GENOMIC DNA]</scope>
    <source>
        <strain evidence="4">cv. XS01</strain>
    </source>
</reference>
<accession>A0A2Z7BGL9</accession>
<feature type="compositionally biased region" description="Polar residues" evidence="1">
    <location>
        <begin position="187"/>
        <end position="201"/>
    </location>
</feature>
<dbReference type="InterPro" id="IPR005162">
    <property type="entry name" value="Retrotrans_gag_dom"/>
</dbReference>
<evidence type="ECO:0000259" key="2">
    <source>
        <dbReference type="Pfam" id="PF03732"/>
    </source>
</evidence>
<name>A0A2Z7BGL9_9LAMI</name>
<dbReference type="EMBL" id="KV005733">
    <property type="protein sequence ID" value="KZV33573.1"/>
    <property type="molecule type" value="Genomic_DNA"/>
</dbReference>
<evidence type="ECO:0000313" key="4">
    <source>
        <dbReference type="Proteomes" id="UP000250235"/>
    </source>
</evidence>
<dbReference type="AlphaFoldDB" id="A0A2Z7BGL9"/>
<feature type="region of interest" description="Disordered" evidence="1">
    <location>
        <begin position="95"/>
        <end position="147"/>
    </location>
</feature>
<evidence type="ECO:0000256" key="1">
    <source>
        <dbReference type="SAM" id="MobiDB-lite"/>
    </source>
</evidence>
<dbReference type="Pfam" id="PF03732">
    <property type="entry name" value="Retrotrans_gag"/>
    <property type="match status" value="1"/>
</dbReference>
<feature type="compositionally biased region" description="Polar residues" evidence="1">
    <location>
        <begin position="99"/>
        <end position="113"/>
    </location>
</feature>
<gene>
    <name evidence="3" type="ORF">F511_10559</name>
</gene>
<feature type="non-terminal residue" evidence="3">
    <location>
        <position position="1"/>
    </location>
</feature>
<protein>
    <recommendedName>
        <fullName evidence="2">Retrotransposon gag domain-containing protein</fullName>
    </recommendedName>
</protein>
<dbReference type="PANTHER" id="PTHR34482">
    <property type="entry name" value="DNA DAMAGE-INDUCIBLE PROTEIN 1-LIKE"/>
    <property type="match status" value="1"/>
</dbReference>
<feature type="compositionally biased region" description="Basic residues" evidence="1">
    <location>
        <begin position="114"/>
        <end position="127"/>
    </location>
</feature>
<feature type="domain" description="Retrotransposon gag" evidence="2">
    <location>
        <begin position="2"/>
        <end position="49"/>
    </location>
</feature>
<feature type="region of interest" description="Disordered" evidence="1">
    <location>
        <begin position="187"/>
        <end position="227"/>
    </location>
</feature>
<organism evidence="3 4">
    <name type="scientific">Dorcoceras hygrometricum</name>
    <dbReference type="NCBI Taxonomy" id="472368"/>
    <lineage>
        <taxon>Eukaryota</taxon>
        <taxon>Viridiplantae</taxon>
        <taxon>Streptophyta</taxon>
        <taxon>Embryophyta</taxon>
        <taxon>Tracheophyta</taxon>
        <taxon>Spermatophyta</taxon>
        <taxon>Magnoliopsida</taxon>
        <taxon>eudicotyledons</taxon>
        <taxon>Gunneridae</taxon>
        <taxon>Pentapetalae</taxon>
        <taxon>asterids</taxon>
        <taxon>lamiids</taxon>
        <taxon>Lamiales</taxon>
        <taxon>Gesneriaceae</taxon>
        <taxon>Didymocarpoideae</taxon>
        <taxon>Trichosporeae</taxon>
        <taxon>Loxocarpinae</taxon>
        <taxon>Dorcoceras</taxon>
    </lineage>
</organism>
<proteinExistence type="predicted"/>
<feature type="compositionally biased region" description="Low complexity" evidence="1">
    <location>
        <begin position="129"/>
        <end position="139"/>
    </location>
</feature>
<dbReference type="Proteomes" id="UP000250235">
    <property type="component" value="Unassembled WGS sequence"/>
</dbReference>